<comment type="caution">
    <text evidence="7">The sequence shown here is derived from an EMBL/GenBank/DDBJ whole genome shotgun (WGS) entry which is preliminary data.</text>
</comment>
<dbReference type="PROSITE" id="PS50977">
    <property type="entry name" value="HTH_TETR_2"/>
    <property type="match status" value="1"/>
</dbReference>
<dbReference type="Pfam" id="PF00440">
    <property type="entry name" value="TetR_N"/>
    <property type="match status" value="1"/>
</dbReference>
<keyword evidence="2" id="KW-0805">Transcription regulation</keyword>
<dbReference type="OrthoDB" id="5243387at2"/>
<keyword evidence="3 5" id="KW-0238">DNA-binding</keyword>
<dbReference type="PRINTS" id="PR00455">
    <property type="entry name" value="HTHTETR"/>
</dbReference>
<evidence type="ECO:0000256" key="4">
    <source>
        <dbReference type="ARBA" id="ARBA00023163"/>
    </source>
</evidence>
<protein>
    <submittedName>
        <fullName evidence="7">Putative TetR family transcriptional regulator</fullName>
    </submittedName>
</protein>
<keyword evidence="8" id="KW-1185">Reference proteome</keyword>
<dbReference type="STRING" id="1108045.GORHZ_197_00630"/>
<dbReference type="RefSeq" id="WP_006337674.1">
    <property type="nucleotide sequence ID" value="NZ_BAHC01000197.1"/>
</dbReference>
<dbReference type="InterPro" id="IPR001647">
    <property type="entry name" value="HTH_TetR"/>
</dbReference>
<dbReference type="SUPFAM" id="SSF46689">
    <property type="entry name" value="Homeodomain-like"/>
    <property type="match status" value="1"/>
</dbReference>
<evidence type="ECO:0000259" key="6">
    <source>
        <dbReference type="PROSITE" id="PS50977"/>
    </source>
</evidence>
<dbReference type="SUPFAM" id="SSF48498">
    <property type="entry name" value="Tetracyclin repressor-like, C-terminal domain"/>
    <property type="match status" value="1"/>
</dbReference>
<feature type="DNA-binding region" description="H-T-H motif" evidence="5">
    <location>
        <begin position="31"/>
        <end position="50"/>
    </location>
</feature>
<accession>K6WGL3</accession>
<name>K6WGL3_9ACTN</name>
<keyword evidence="4" id="KW-0804">Transcription</keyword>
<sequence>MARPRRQDARRAEIINAAALAIAERGLVGLRIKDIAAAAGLSPGSVAYYYPELDDLLLAVHEAAVTRFYRARRDAIADVTDPMRRLGVLIDLGICDPDDPMSPALYELHLHSARADRHAELMTQLFEREASLYREVIDQGVAEGVFTVDGDIAHVASAAIAIEDGFGLHLVGRNRRVDPAWVRASLRQFLAAALGCPGLV</sequence>
<gene>
    <name evidence="7" type="ORF">GORHZ_197_00630</name>
</gene>
<evidence type="ECO:0000256" key="3">
    <source>
        <dbReference type="ARBA" id="ARBA00023125"/>
    </source>
</evidence>
<evidence type="ECO:0000313" key="8">
    <source>
        <dbReference type="Proteomes" id="UP000008363"/>
    </source>
</evidence>
<dbReference type="eggNOG" id="COG1309">
    <property type="taxonomic scope" value="Bacteria"/>
</dbReference>
<reference evidence="7 8" key="1">
    <citation type="submission" date="2012-08" db="EMBL/GenBank/DDBJ databases">
        <title>Whole genome shotgun sequence of Gordonia rhizosphera NBRC 16068.</title>
        <authorList>
            <person name="Takarada H."/>
            <person name="Isaki S."/>
            <person name="Hosoyama A."/>
            <person name="Tsuchikane K."/>
            <person name="Katsumata H."/>
            <person name="Baba S."/>
            <person name="Ohji S."/>
            <person name="Yamazaki S."/>
            <person name="Fujita N."/>
        </authorList>
    </citation>
    <scope>NUCLEOTIDE SEQUENCE [LARGE SCALE GENOMIC DNA]</scope>
    <source>
        <strain evidence="7 8">NBRC 16068</strain>
    </source>
</reference>
<dbReference type="InterPro" id="IPR009057">
    <property type="entry name" value="Homeodomain-like_sf"/>
</dbReference>
<dbReference type="Gene3D" id="1.10.357.10">
    <property type="entry name" value="Tetracycline Repressor, domain 2"/>
    <property type="match status" value="1"/>
</dbReference>
<dbReference type="AlphaFoldDB" id="K6WGL3"/>
<dbReference type="InterPro" id="IPR039538">
    <property type="entry name" value="BetI_C"/>
</dbReference>
<dbReference type="PANTHER" id="PTHR30055">
    <property type="entry name" value="HTH-TYPE TRANSCRIPTIONAL REGULATOR RUTR"/>
    <property type="match status" value="1"/>
</dbReference>
<dbReference type="Pfam" id="PF13977">
    <property type="entry name" value="TetR_C_6"/>
    <property type="match status" value="1"/>
</dbReference>
<feature type="domain" description="HTH tetR-type" evidence="6">
    <location>
        <begin position="8"/>
        <end position="68"/>
    </location>
</feature>
<evidence type="ECO:0000256" key="5">
    <source>
        <dbReference type="PROSITE-ProRule" id="PRU00335"/>
    </source>
</evidence>
<keyword evidence="1" id="KW-0678">Repressor</keyword>
<evidence type="ECO:0000256" key="1">
    <source>
        <dbReference type="ARBA" id="ARBA00022491"/>
    </source>
</evidence>
<dbReference type="GO" id="GO:0003700">
    <property type="term" value="F:DNA-binding transcription factor activity"/>
    <property type="evidence" value="ECO:0007669"/>
    <property type="project" value="TreeGrafter"/>
</dbReference>
<dbReference type="InterPro" id="IPR050109">
    <property type="entry name" value="HTH-type_TetR-like_transc_reg"/>
</dbReference>
<evidence type="ECO:0000313" key="7">
    <source>
        <dbReference type="EMBL" id="GAB92906.1"/>
    </source>
</evidence>
<dbReference type="Proteomes" id="UP000008363">
    <property type="component" value="Unassembled WGS sequence"/>
</dbReference>
<dbReference type="GO" id="GO:0000976">
    <property type="term" value="F:transcription cis-regulatory region binding"/>
    <property type="evidence" value="ECO:0007669"/>
    <property type="project" value="TreeGrafter"/>
</dbReference>
<dbReference type="InterPro" id="IPR036271">
    <property type="entry name" value="Tet_transcr_reg_TetR-rel_C_sf"/>
</dbReference>
<evidence type="ECO:0000256" key="2">
    <source>
        <dbReference type="ARBA" id="ARBA00023015"/>
    </source>
</evidence>
<proteinExistence type="predicted"/>
<organism evidence="7 8">
    <name type="scientific">Gordonia rhizosphera NBRC 16068</name>
    <dbReference type="NCBI Taxonomy" id="1108045"/>
    <lineage>
        <taxon>Bacteria</taxon>
        <taxon>Bacillati</taxon>
        <taxon>Actinomycetota</taxon>
        <taxon>Actinomycetes</taxon>
        <taxon>Mycobacteriales</taxon>
        <taxon>Gordoniaceae</taxon>
        <taxon>Gordonia</taxon>
    </lineage>
</organism>
<dbReference type="PANTHER" id="PTHR30055:SF234">
    <property type="entry name" value="HTH-TYPE TRANSCRIPTIONAL REGULATOR BETI"/>
    <property type="match status" value="1"/>
</dbReference>
<dbReference type="EMBL" id="BAHC01000197">
    <property type="protein sequence ID" value="GAB92906.1"/>
    <property type="molecule type" value="Genomic_DNA"/>
</dbReference>